<comment type="function">
    <text evidence="8">Catalyzes the transfer of a phosphate group to glutamate to form L-glutamate 5-phosphate.</text>
</comment>
<feature type="binding site" evidence="8">
    <location>
        <begin position="212"/>
        <end position="218"/>
    </location>
    <ligand>
        <name>ATP</name>
        <dbReference type="ChEBI" id="CHEBI:30616"/>
    </ligand>
</feature>
<feature type="binding site" evidence="8">
    <location>
        <position position="151"/>
    </location>
    <ligand>
        <name>substrate</name>
    </ligand>
</feature>
<dbReference type="GO" id="GO:0004349">
    <property type="term" value="F:glutamate 5-kinase activity"/>
    <property type="evidence" value="ECO:0007669"/>
    <property type="project" value="UniProtKB-UniRule"/>
</dbReference>
<dbReference type="PANTHER" id="PTHR43654">
    <property type="entry name" value="GLUTAMATE 5-KINASE"/>
    <property type="match status" value="1"/>
</dbReference>
<keyword evidence="5 8" id="KW-0547">Nucleotide-binding</keyword>
<evidence type="ECO:0000256" key="6">
    <source>
        <dbReference type="ARBA" id="ARBA00022777"/>
    </source>
</evidence>
<dbReference type="UniPathway" id="UPA00098">
    <property type="reaction ID" value="UER00359"/>
</dbReference>
<dbReference type="InterPro" id="IPR015947">
    <property type="entry name" value="PUA-like_sf"/>
</dbReference>
<dbReference type="PROSITE" id="PS50890">
    <property type="entry name" value="PUA"/>
    <property type="match status" value="1"/>
</dbReference>
<organism evidence="10 11">
    <name type="scientific">Tepidiforma thermophila (strain KCTC 52669 / CGMCC 1.13589 / G233)</name>
    <dbReference type="NCBI Taxonomy" id="2761530"/>
    <lineage>
        <taxon>Bacteria</taxon>
        <taxon>Bacillati</taxon>
        <taxon>Chloroflexota</taxon>
        <taxon>Tepidiformia</taxon>
        <taxon>Tepidiformales</taxon>
        <taxon>Tepidiformaceae</taxon>
        <taxon>Tepidiforma</taxon>
    </lineage>
</organism>
<comment type="pathway">
    <text evidence="8">Amino-acid biosynthesis; L-proline biosynthesis; L-glutamate 5-semialdehyde from L-glutamate: step 1/2.</text>
</comment>
<feature type="binding site" evidence="8">
    <location>
        <position position="136"/>
    </location>
    <ligand>
        <name>substrate</name>
    </ligand>
</feature>
<sequence>MRYRRIVAKFGTSLLTAGSDRLDLEAMSRLVGQVVRLRQAGCQVAVVSSGAQAAGRHRLRGRAATMRALSRQAIASVGQSHLMQSWDELFDWHDTVVAQVLLTRRDLSDRLAYLNARNTLRDLLDAGTVPIINENDAVALDEVLATRIGENDSLSAYVANLVDADLLVILTDVAGLYDADPRTNPGAQLIRRVERIDARIEALGGGAHGPGTGGMATKLRAAHIATQAGVDVVICSGREPEALIAAARGETTGTYFPAPGDRLESRKRWILGNITRGGWITVDAGAAEALRARGRSLLPAGVAAVSGSFQRGDSVEVRDLEGNRVAAGLVNYSSEELERIRGVRSDRIAEVLGYSYGEEVVHRDNLVLL</sequence>
<dbReference type="AlphaFoldDB" id="A0A2A9HAJ4"/>
<dbReference type="PRINTS" id="PR00474">
    <property type="entry name" value="GLU5KINASE"/>
</dbReference>
<dbReference type="CDD" id="cd21157">
    <property type="entry name" value="PUA_G5K"/>
    <property type="match status" value="1"/>
</dbReference>
<feature type="binding site" evidence="8">
    <location>
        <position position="9"/>
    </location>
    <ligand>
        <name>ATP</name>
        <dbReference type="ChEBI" id="CHEBI:30616"/>
    </ligand>
</feature>
<keyword evidence="6 8" id="KW-0418">Kinase</keyword>
<keyword evidence="2 8" id="KW-0028">Amino-acid biosynthesis</keyword>
<dbReference type="InterPro" id="IPR011529">
    <property type="entry name" value="Glu_5kinase"/>
</dbReference>
<dbReference type="InterPro" id="IPR036393">
    <property type="entry name" value="AceGlu_kinase-like_sf"/>
</dbReference>
<dbReference type="Pfam" id="PF00696">
    <property type="entry name" value="AA_kinase"/>
    <property type="match status" value="1"/>
</dbReference>
<dbReference type="PIRSF" id="PIRSF000729">
    <property type="entry name" value="GK"/>
    <property type="match status" value="1"/>
</dbReference>
<keyword evidence="4 8" id="KW-0808">Transferase</keyword>
<dbReference type="InterPro" id="IPR036974">
    <property type="entry name" value="PUA_sf"/>
</dbReference>
<dbReference type="FunFam" id="3.40.1160.10:FF:000018">
    <property type="entry name" value="Glutamate 5-kinase"/>
    <property type="match status" value="1"/>
</dbReference>
<comment type="catalytic activity">
    <reaction evidence="8">
        <text>L-glutamate + ATP = L-glutamyl 5-phosphate + ADP</text>
        <dbReference type="Rhea" id="RHEA:14877"/>
        <dbReference type="ChEBI" id="CHEBI:29985"/>
        <dbReference type="ChEBI" id="CHEBI:30616"/>
        <dbReference type="ChEBI" id="CHEBI:58274"/>
        <dbReference type="ChEBI" id="CHEBI:456216"/>
        <dbReference type="EC" id="2.7.2.11"/>
    </reaction>
</comment>
<evidence type="ECO:0000256" key="5">
    <source>
        <dbReference type="ARBA" id="ARBA00022741"/>
    </source>
</evidence>
<reference evidence="10 11" key="1">
    <citation type="submission" date="2017-09" db="EMBL/GenBank/DDBJ databases">
        <title>Sequencing the genomes of two abundant thermophiles in Great Basin hot springs: Thermocrinis jamiesonii and novel Chloroflexi Thermoflexus hugenholtzii.</title>
        <authorList>
            <person name="Hedlund B."/>
        </authorList>
    </citation>
    <scope>NUCLEOTIDE SEQUENCE [LARGE SCALE GENOMIC DNA]</scope>
    <source>
        <strain evidence="10 11">G233</strain>
    </source>
</reference>
<evidence type="ECO:0000313" key="10">
    <source>
        <dbReference type="EMBL" id="PFG72977.1"/>
    </source>
</evidence>
<dbReference type="EMBL" id="PDJQ01000001">
    <property type="protein sequence ID" value="PFG72977.1"/>
    <property type="molecule type" value="Genomic_DNA"/>
</dbReference>
<dbReference type="Gene3D" id="2.30.130.10">
    <property type="entry name" value="PUA domain"/>
    <property type="match status" value="1"/>
</dbReference>
<feature type="domain" description="PUA" evidence="9">
    <location>
        <begin position="278"/>
        <end position="361"/>
    </location>
</feature>
<dbReference type="InterPro" id="IPR002478">
    <property type="entry name" value="PUA"/>
</dbReference>
<dbReference type="PANTHER" id="PTHR43654:SF1">
    <property type="entry name" value="ISOPENTENYL PHOSPHATE KINASE"/>
    <property type="match status" value="1"/>
</dbReference>
<dbReference type="InterPro" id="IPR005715">
    <property type="entry name" value="Glu_5kinase/COase_Synthase"/>
</dbReference>
<proteinExistence type="inferred from homology"/>
<dbReference type="Pfam" id="PF01472">
    <property type="entry name" value="PUA"/>
    <property type="match status" value="1"/>
</dbReference>
<evidence type="ECO:0000256" key="1">
    <source>
        <dbReference type="ARBA" id="ARBA00022490"/>
    </source>
</evidence>
<dbReference type="InterPro" id="IPR001057">
    <property type="entry name" value="Glu/AcGlu_kinase"/>
</dbReference>
<evidence type="ECO:0000256" key="7">
    <source>
        <dbReference type="ARBA" id="ARBA00022840"/>
    </source>
</evidence>
<dbReference type="InterPro" id="IPR041739">
    <property type="entry name" value="G5K_ProB"/>
</dbReference>
<dbReference type="Gene3D" id="3.40.1160.10">
    <property type="entry name" value="Acetylglutamate kinase-like"/>
    <property type="match status" value="1"/>
</dbReference>
<dbReference type="GO" id="GO:0005524">
    <property type="term" value="F:ATP binding"/>
    <property type="evidence" value="ECO:0007669"/>
    <property type="project" value="UniProtKB-KW"/>
</dbReference>
<comment type="caution">
    <text evidence="10">The sequence shown here is derived from an EMBL/GenBank/DDBJ whole genome shotgun (WGS) entry which is preliminary data.</text>
</comment>
<dbReference type="RefSeq" id="WP_098502467.1">
    <property type="nucleotide sequence ID" value="NZ_PDJQ01000001.1"/>
</dbReference>
<name>A0A2A9HAJ4_TEPT2</name>
<dbReference type="FunFam" id="2.30.130.10:FF:000007">
    <property type="entry name" value="Glutamate 5-kinase"/>
    <property type="match status" value="1"/>
</dbReference>
<dbReference type="Proteomes" id="UP000223071">
    <property type="component" value="Unassembled WGS sequence"/>
</dbReference>
<comment type="subcellular location">
    <subcellularLocation>
        <location evidence="8">Cytoplasm</location>
    </subcellularLocation>
</comment>
<dbReference type="SUPFAM" id="SSF88697">
    <property type="entry name" value="PUA domain-like"/>
    <property type="match status" value="1"/>
</dbReference>
<dbReference type="GO" id="GO:0005829">
    <property type="term" value="C:cytosol"/>
    <property type="evidence" value="ECO:0007669"/>
    <property type="project" value="TreeGrafter"/>
</dbReference>
<dbReference type="GO" id="GO:0003723">
    <property type="term" value="F:RNA binding"/>
    <property type="evidence" value="ECO:0007669"/>
    <property type="project" value="InterPro"/>
</dbReference>
<dbReference type="CDD" id="cd04242">
    <property type="entry name" value="AAK_G5K_ProB"/>
    <property type="match status" value="1"/>
</dbReference>
<dbReference type="InterPro" id="IPR001048">
    <property type="entry name" value="Asp/Glu/Uridylate_kinase"/>
</dbReference>
<evidence type="ECO:0000256" key="4">
    <source>
        <dbReference type="ARBA" id="ARBA00022679"/>
    </source>
</evidence>
<keyword evidence="11" id="KW-1185">Reference proteome</keyword>
<keyword evidence="3 8" id="KW-0641">Proline biosynthesis</keyword>
<feature type="binding site" evidence="8">
    <location>
        <position position="49"/>
    </location>
    <ligand>
        <name>substrate</name>
    </ligand>
</feature>
<gene>
    <name evidence="8" type="primary">proB</name>
    <name evidence="10" type="ORF">A9A59_0170</name>
</gene>
<dbReference type="EC" id="2.7.2.11" evidence="8"/>
<keyword evidence="7 8" id="KW-0067">ATP-binding</keyword>
<accession>A0A2A9HAJ4</accession>
<evidence type="ECO:0000256" key="8">
    <source>
        <dbReference type="HAMAP-Rule" id="MF_00456"/>
    </source>
</evidence>
<dbReference type="NCBIfam" id="TIGR01027">
    <property type="entry name" value="proB"/>
    <property type="match status" value="1"/>
</dbReference>
<feature type="binding site" evidence="8">
    <location>
        <begin position="171"/>
        <end position="172"/>
    </location>
    <ligand>
        <name>ATP</name>
        <dbReference type="ChEBI" id="CHEBI:30616"/>
    </ligand>
</feature>
<evidence type="ECO:0000313" key="11">
    <source>
        <dbReference type="Proteomes" id="UP000223071"/>
    </source>
</evidence>
<comment type="similarity">
    <text evidence="8">Belongs to the glutamate 5-kinase family.</text>
</comment>
<evidence type="ECO:0000259" key="9">
    <source>
        <dbReference type="SMART" id="SM00359"/>
    </source>
</evidence>
<protein>
    <recommendedName>
        <fullName evidence="8">Glutamate 5-kinase</fullName>
        <ecNumber evidence="8">2.7.2.11</ecNumber>
    </recommendedName>
    <alternativeName>
        <fullName evidence="8">Gamma-glutamyl kinase</fullName>
        <shortName evidence="8">GK</shortName>
    </alternativeName>
</protein>
<dbReference type="SUPFAM" id="SSF53633">
    <property type="entry name" value="Carbamate kinase-like"/>
    <property type="match status" value="1"/>
</dbReference>
<dbReference type="SMART" id="SM00359">
    <property type="entry name" value="PUA"/>
    <property type="match status" value="1"/>
</dbReference>
<dbReference type="GO" id="GO:0055129">
    <property type="term" value="P:L-proline biosynthetic process"/>
    <property type="evidence" value="ECO:0007669"/>
    <property type="project" value="UniProtKB-UniRule"/>
</dbReference>
<dbReference type="HAMAP" id="MF_00456">
    <property type="entry name" value="ProB"/>
    <property type="match status" value="1"/>
</dbReference>
<evidence type="ECO:0000256" key="2">
    <source>
        <dbReference type="ARBA" id="ARBA00022605"/>
    </source>
</evidence>
<evidence type="ECO:0000256" key="3">
    <source>
        <dbReference type="ARBA" id="ARBA00022650"/>
    </source>
</evidence>
<keyword evidence="1 8" id="KW-0963">Cytoplasm</keyword>